<evidence type="ECO:0000313" key="2">
    <source>
        <dbReference type="EMBL" id="PIT97399.1"/>
    </source>
</evidence>
<accession>A0A2M6WXC4</accession>
<organism evidence="2 3">
    <name type="scientific">Candidatus Berkelbacteria bacterium CG10_big_fil_rev_8_21_14_0_10_41_12</name>
    <dbReference type="NCBI Taxonomy" id="1974513"/>
    <lineage>
        <taxon>Bacteria</taxon>
        <taxon>Candidatus Berkelbacteria</taxon>
    </lineage>
</organism>
<dbReference type="Proteomes" id="UP000228596">
    <property type="component" value="Unassembled WGS sequence"/>
</dbReference>
<feature type="region of interest" description="Disordered" evidence="1">
    <location>
        <begin position="46"/>
        <end position="78"/>
    </location>
</feature>
<gene>
    <name evidence="2" type="ORF">COT77_01695</name>
</gene>
<evidence type="ECO:0000313" key="3">
    <source>
        <dbReference type="Proteomes" id="UP000228596"/>
    </source>
</evidence>
<reference evidence="3" key="1">
    <citation type="submission" date="2017-09" db="EMBL/GenBank/DDBJ databases">
        <title>Depth-based differentiation of microbial function through sediment-hosted aquifers and enrichment of novel symbionts in the deep terrestrial subsurface.</title>
        <authorList>
            <person name="Probst A.J."/>
            <person name="Ladd B."/>
            <person name="Jarett J.K."/>
            <person name="Geller-Mcgrath D.E."/>
            <person name="Sieber C.M.K."/>
            <person name="Emerson J.B."/>
            <person name="Anantharaman K."/>
            <person name="Thomas B.C."/>
            <person name="Malmstrom R."/>
            <person name="Stieglmeier M."/>
            <person name="Klingl A."/>
            <person name="Woyke T."/>
            <person name="Ryan C.M."/>
            <person name="Banfield J.F."/>
        </authorList>
    </citation>
    <scope>NUCLEOTIDE SEQUENCE [LARGE SCALE GENOMIC DNA]</scope>
</reference>
<name>A0A2M6WXC4_9BACT</name>
<dbReference type="EMBL" id="PEZV01000013">
    <property type="protein sequence ID" value="PIT97399.1"/>
    <property type="molecule type" value="Genomic_DNA"/>
</dbReference>
<protein>
    <submittedName>
        <fullName evidence="2">Uncharacterized protein</fullName>
    </submittedName>
</protein>
<proteinExistence type="predicted"/>
<sequence>MFGLMPNGGNGGVYPATAGLQLGRGGIPPPNPFLFARLNACPSKFQRRRGRPEFFASGRRDTKISGEGIQKTNTKQNN</sequence>
<comment type="caution">
    <text evidence="2">The sequence shown here is derived from an EMBL/GenBank/DDBJ whole genome shotgun (WGS) entry which is preliminary data.</text>
</comment>
<dbReference type="AlphaFoldDB" id="A0A2M6WXC4"/>
<evidence type="ECO:0000256" key="1">
    <source>
        <dbReference type="SAM" id="MobiDB-lite"/>
    </source>
</evidence>